<feature type="domain" description="CobW/HypB/UreG nucleotide-binding" evidence="7">
    <location>
        <begin position="21"/>
        <end position="193"/>
    </location>
</feature>
<dbReference type="GO" id="GO:0016787">
    <property type="term" value="F:hydrolase activity"/>
    <property type="evidence" value="ECO:0007669"/>
    <property type="project" value="UniProtKB-KW"/>
</dbReference>
<evidence type="ECO:0000256" key="6">
    <source>
        <dbReference type="ARBA" id="ARBA00049117"/>
    </source>
</evidence>
<dbReference type="InterPro" id="IPR051316">
    <property type="entry name" value="Zinc-reg_GTPase_activator"/>
</dbReference>
<dbReference type="SUPFAM" id="SSF52540">
    <property type="entry name" value="P-loop containing nucleoside triphosphate hydrolases"/>
    <property type="match status" value="1"/>
</dbReference>
<evidence type="ECO:0000256" key="2">
    <source>
        <dbReference type="ARBA" id="ARBA00022801"/>
    </source>
</evidence>
<dbReference type="Pfam" id="PF02492">
    <property type="entry name" value="cobW"/>
    <property type="match status" value="1"/>
</dbReference>
<comment type="caution">
    <text evidence="9">The sequence shown here is derived from an EMBL/GenBank/DDBJ whole genome shotgun (WGS) entry which is preliminary data.</text>
</comment>
<evidence type="ECO:0000256" key="5">
    <source>
        <dbReference type="ARBA" id="ARBA00045658"/>
    </source>
</evidence>
<proteinExistence type="inferred from homology"/>
<dbReference type="PANTHER" id="PTHR13748:SF62">
    <property type="entry name" value="COBW DOMAIN-CONTAINING PROTEIN"/>
    <property type="match status" value="1"/>
</dbReference>
<dbReference type="EMBL" id="JAPTGG010000014">
    <property type="protein sequence ID" value="MCZ0866662.1"/>
    <property type="molecule type" value="Genomic_DNA"/>
</dbReference>
<dbReference type="SUPFAM" id="SSF90002">
    <property type="entry name" value="Hypothetical protein YjiA, C-terminal domain"/>
    <property type="match status" value="1"/>
</dbReference>
<evidence type="ECO:0000256" key="3">
    <source>
        <dbReference type="ARBA" id="ARBA00023186"/>
    </source>
</evidence>
<keyword evidence="3" id="KW-0143">Chaperone</keyword>
<dbReference type="InterPro" id="IPR027417">
    <property type="entry name" value="P-loop_NTPase"/>
</dbReference>
<dbReference type="AlphaFoldDB" id="A0A9J6RPL7"/>
<name>A0A9J6RPL7_9GAMM</name>
<dbReference type="GO" id="GO:0000166">
    <property type="term" value="F:nucleotide binding"/>
    <property type="evidence" value="ECO:0007669"/>
    <property type="project" value="UniProtKB-KW"/>
</dbReference>
<feature type="domain" description="CobW C-terminal" evidence="8">
    <location>
        <begin position="246"/>
        <end position="337"/>
    </location>
</feature>
<dbReference type="Gene3D" id="3.30.1220.10">
    <property type="entry name" value="CobW-like, C-terminal domain"/>
    <property type="match status" value="1"/>
</dbReference>
<dbReference type="InterPro" id="IPR011629">
    <property type="entry name" value="CobW-like_C"/>
</dbReference>
<keyword evidence="10" id="KW-1185">Reference proteome</keyword>
<dbReference type="PANTHER" id="PTHR13748">
    <property type="entry name" value="COBW-RELATED"/>
    <property type="match status" value="1"/>
</dbReference>
<comment type="catalytic activity">
    <reaction evidence="6">
        <text>GTP + H2O = GDP + phosphate + H(+)</text>
        <dbReference type="Rhea" id="RHEA:19669"/>
        <dbReference type="ChEBI" id="CHEBI:15377"/>
        <dbReference type="ChEBI" id="CHEBI:15378"/>
        <dbReference type="ChEBI" id="CHEBI:37565"/>
        <dbReference type="ChEBI" id="CHEBI:43474"/>
        <dbReference type="ChEBI" id="CHEBI:58189"/>
    </reaction>
    <physiologicalReaction direction="left-to-right" evidence="6">
        <dbReference type="Rhea" id="RHEA:19670"/>
    </physiologicalReaction>
</comment>
<dbReference type="Pfam" id="PF07683">
    <property type="entry name" value="CobW_C"/>
    <property type="match status" value="1"/>
</dbReference>
<sequence>MSKSLSAIAQSIALYRDEPIPVILLTGFLGAGKTSFIKNYLSQGNAQDTAVVVNEFGEIGLDHLILETVSDDIVLMQNGCLCCSSADDLELTLMSLYERRERAALPRYSRVIIETSGIASPEPILAQLNSDALKLSPYRYQGMITIVDAHNFLSAHQESLEARMQLLYADRVLINKIEGEAATNINEIQALLTSVKGEPGELLAQTDDAIGRYIEQLQPSLQAQALASSTDQHSHPDHSHPEQVFSISYKTDRPIALQALLDFIDQRLLKVDCEVLRIKLLTPNPNGSGQLFLQTVRERWFPQQLISNASDATGYSSLVVIAKQSAKVRIEAELADFFNIASE</sequence>
<organism evidence="9 10">
    <name type="scientific">Dasania phycosphaerae</name>
    <dbReference type="NCBI Taxonomy" id="2950436"/>
    <lineage>
        <taxon>Bacteria</taxon>
        <taxon>Pseudomonadati</taxon>
        <taxon>Pseudomonadota</taxon>
        <taxon>Gammaproteobacteria</taxon>
        <taxon>Cellvibrionales</taxon>
        <taxon>Spongiibacteraceae</taxon>
        <taxon>Dasania</taxon>
    </lineage>
</organism>
<gene>
    <name evidence="9" type="ORF">O0V09_15730</name>
</gene>
<dbReference type="CDD" id="cd03112">
    <property type="entry name" value="CobW-like"/>
    <property type="match status" value="1"/>
</dbReference>
<evidence type="ECO:0000313" key="10">
    <source>
        <dbReference type="Proteomes" id="UP001069090"/>
    </source>
</evidence>
<evidence type="ECO:0000256" key="4">
    <source>
        <dbReference type="ARBA" id="ARBA00034320"/>
    </source>
</evidence>
<dbReference type="Gene3D" id="3.40.50.300">
    <property type="entry name" value="P-loop containing nucleotide triphosphate hydrolases"/>
    <property type="match status" value="1"/>
</dbReference>
<keyword evidence="1" id="KW-0547">Nucleotide-binding</keyword>
<comment type="similarity">
    <text evidence="4">Belongs to the SIMIBI class G3E GTPase family. ZNG1 subfamily.</text>
</comment>
<evidence type="ECO:0000259" key="7">
    <source>
        <dbReference type="Pfam" id="PF02492"/>
    </source>
</evidence>
<protein>
    <submittedName>
        <fullName evidence="9">GTP-binding protein</fullName>
    </submittedName>
</protein>
<evidence type="ECO:0000256" key="1">
    <source>
        <dbReference type="ARBA" id="ARBA00022741"/>
    </source>
</evidence>
<keyword evidence="2" id="KW-0378">Hydrolase</keyword>
<dbReference type="InterPro" id="IPR036627">
    <property type="entry name" value="CobW-likC_sf"/>
</dbReference>
<evidence type="ECO:0000259" key="8">
    <source>
        <dbReference type="Pfam" id="PF07683"/>
    </source>
</evidence>
<dbReference type="RefSeq" id="WP_258332689.1">
    <property type="nucleotide sequence ID" value="NZ_JAPTGG010000014.1"/>
</dbReference>
<dbReference type="Proteomes" id="UP001069090">
    <property type="component" value="Unassembled WGS sequence"/>
</dbReference>
<accession>A0A9J6RPL7</accession>
<reference evidence="9 10" key="1">
    <citation type="submission" date="2022-12" db="EMBL/GenBank/DDBJ databases">
        <title>Dasania phycosphaerae sp. nov., isolated from particulate material of the south coast of Korea.</title>
        <authorList>
            <person name="Jiang Y."/>
        </authorList>
    </citation>
    <scope>NUCLEOTIDE SEQUENCE [LARGE SCALE GENOMIC DNA]</scope>
    <source>
        <strain evidence="9 10">GY-19</strain>
    </source>
</reference>
<comment type="function">
    <text evidence="5">Zinc chaperone that directly transfers zinc cofactor to target proteins, thereby activating them. Zinc is transferred from the CXCC motif in the GTPase domain to the zinc binding site in target proteins in a process requiring GTP hydrolysis.</text>
</comment>
<dbReference type="InterPro" id="IPR003495">
    <property type="entry name" value="CobW/HypB/UreG_nucleotide-bd"/>
</dbReference>
<evidence type="ECO:0000313" key="9">
    <source>
        <dbReference type="EMBL" id="MCZ0866662.1"/>
    </source>
</evidence>
<dbReference type="GO" id="GO:0005737">
    <property type="term" value="C:cytoplasm"/>
    <property type="evidence" value="ECO:0007669"/>
    <property type="project" value="TreeGrafter"/>
</dbReference>